<organism evidence="2 3">
    <name type="scientific">Musa balbisiana</name>
    <name type="common">Banana</name>
    <dbReference type="NCBI Taxonomy" id="52838"/>
    <lineage>
        <taxon>Eukaryota</taxon>
        <taxon>Viridiplantae</taxon>
        <taxon>Streptophyta</taxon>
        <taxon>Embryophyta</taxon>
        <taxon>Tracheophyta</taxon>
        <taxon>Spermatophyta</taxon>
        <taxon>Magnoliopsida</taxon>
        <taxon>Liliopsida</taxon>
        <taxon>Zingiberales</taxon>
        <taxon>Musaceae</taxon>
        <taxon>Musa</taxon>
    </lineage>
</organism>
<reference evidence="2 3" key="1">
    <citation type="journal article" date="2019" name="Nat. Plants">
        <title>Genome sequencing of Musa balbisiana reveals subgenome evolution and function divergence in polyploid bananas.</title>
        <authorList>
            <person name="Yao X."/>
        </authorList>
    </citation>
    <scope>NUCLEOTIDE SEQUENCE [LARGE SCALE GENOMIC DNA]</scope>
    <source>
        <strain evidence="3">cv. DH-PKW</strain>
        <tissue evidence="2">Leaves</tissue>
    </source>
</reference>
<evidence type="ECO:0000313" key="3">
    <source>
        <dbReference type="Proteomes" id="UP000317650"/>
    </source>
</evidence>
<feature type="compositionally biased region" description="Basic and acidic residues" evidence="1">
    <location>
        <begin position="1"/>
        <end position="16"/>
    </location>
</feature>
<gene>
    <name evidence="2" type="ORF">C4D60_Mb08t15200</name>
</gene>
<feature type="region of interest" description="Disordered" evidence="1">
    <location>
        <begin position="1"/>
        <end position="61"/>
    </location>
</feature>
<comment type="caution">
    <text evidence="2">The sequence shown here is derived from an EMBL/GenBank/DDBJ whole genome shotgun (WGS) entry which is preliminary data.</text>
</comment>
<evidence type="ECO:0000256" key="1">
    <source>
        <dbReference type="SAM" id="MobiDB-lite"/>
    </source>
</evidence>
<proteinExistence type="predicted"/>
<feature type="compositionally biased region" description="Basic residues" evidence="1">
    <location>
        <begin position="37"/>
        <end position="47"/>
    </location>
</feature>
<dbReference type="Proteomes" id="UP000317650">
    <property type="component" value="Chromosome 8"/>
</dbReference>
<protein>
    <submittedName>
        <fullName evidence="2">Uncharacterized protein</fullName>
    </submittedName>
</protein>
<evidence type="ECO:0000313" key="2">
    <source>
        <dbReference type="EMBL" id="THU69514.1"/>
    </source>
</evidence>
<feature type="compositionally biased region" description="Polar residues" evidence="1">
    <location>
        <begin position="23"/>
        <end position="36"/>
    </location>
</feature>
<name>A0A4S8K3Y4_MUSBA</name>
<sequence>MVELPEARDQKREHIQRGRRSHNSTSQPFGKQLSSQYRKRGRVKRKAIVPNPVSSSVGGHWNLDPVKYGRPMIAPVTSGIAFAMAWRREQSLEFGPGIEQ</sequence>
<dbReference type="EMBL" id="PYDT01000002">
    <property type="protein sequence ID" value="THU69514.1"/>
    <property type="molecule type" value="Genomic_DNA"/>
</dbReference>
<accession>A0A4S8K3Y4</accession>
<dbReference type="AlphaFoldDB" id="A0A4S8K3Y4"/>
<keyword evidence="3" id="KW-1185">Reference proteome</keyword>